<feature type="compositionally biased region" description="Basic and acidic residues" evidence="2">
    <location>
        <begin position="1215"/>
        <end position="1227"/>
    </location>
</feature>
<dbReference type="InParanoid" id="F0YDQ8"/>
<dbReference type="InterPro" id="IPR002048">
    <property type="entry name" value="EF_hand_dom"/>
</dbReference>
<keyword evidence="3" id="KW-0472">Membrane</keyword>
<evidence type="ECO:0000256" key="2">
    <source>
        <dbReference type="SAM" id="MobiDB-lite"/>
    </source>
</evidence>
<evidence type="ECO:0000259" key="4">
    <source>
        <dbReference type="PROSITE" id="PS50222"/>
    </source>
</evidence>
<dbReference type="PANTHER" id="PTHR47932:SF44">
    <property type="entry name" value="MIOREX COMPLEX COMPONENT 1"/>
    <property type="match status" value="1"/>
</dbReference>
<name>F0YDQ8_AURAN</name>
<proteinExistence type="predicted"/>
<feature type="compositionally biased region" description="Basic and acidic residues" evidence="2">
    <location>
        <begin position="497"/>
        <end position="519"/>
    </location>
</feature>
<feature type="compositionally biased region" description="Low complexity" evidence="2">
    <location>
        <begin position="619"/>
        <end position="630"/>
    </location>
</feature>
<dbReference type="EMBL" id="GL833133">
    <property type="protein sequence ID" value="EGB06675.1"/>
    <property type="molecule type" value="Genomic_DNA"/>
</dbReference>
<feature type="transmembrane region" description="Helical" evidence="3">
    <location>
        <begin position="98"/>
        <end position="119"/>
    </location>
</feature>
<feature type="compositionally biased region" description="Low complexity" evidence="2">
    <location>
        <begin position="442"/>
        <end position="462"/>
    </location>
</feature>
<evidence type="ECO:0000256" key="3">
    <source>
        <dbReference type="SAM" id="Phobius"/>
    </source>
</evidence>
<evidence type="ECO:0000256" key="1">
    <source>
        <dbReference type="ARBA" id="ARBA00022737"/>
    </source>
</evidence>
<keyword evidence="3" id="KW-0812">Transmembrane</keyword>
<keyword evidence="3" id="KW-1133">Transmembrane helix</keyword>
<dbReference type="AlphaFoldDB" id="F0YDQ8"/>
<feature type="domain" description="EF-hand" evidence="4">
    <location>
        <begin position="317"/>
        <end position="346"/>
    </location>
</feature>
<protein>
    <recommendedName>
        <fullName evidence="4">EF-hand domain-containing protein</fullName>
    </recommendedName>
</protein>
<evidence type="ECO:0000313" key="5">
    <source>
        <dbReference type="EMBL" id="EGB06675.1"/>
    </source>
</evidence>
<dbReference type="eggNOG" id="KOG4197">
    <property type="taxonomic scope" value="Eukaryota"/>
</dbReference>
<reference evidence="5 6" key="1">
    <citation type="journal article" date="2011" name="Proc. Natl. Acad. Sci. U.S.A.">
        <title>Niche of harmful alga Aureococcus anophagefferens revealed through ecogenomics.</title>
        <authorList>
            <person name="Gobler C.J."/>
            <person name="Berry D.L."/>
            <person name="Dyhrman S.T."/>
            <person name="Wilhelm S.W."/>
            <person name="Salamov A."/>
            <person name="Lobanov A.V."/>
            <person name="Zhang Y."/>
            <person name="Collier J.L."/>
            <person name="Wurch L.L."/>
            <person name="Kustka A.B."/>
            <person name="Dill B.D."/>
            <person name="Shah M."/>
            <person name="VerBerkmoes N.C."/>
            <person name="Kuo A."/>
            <person name="Terry A."/>
            <person name="Pangilinan J."/>
            <person name="Lindquist E.A."/>
            <person name="Lucas S."/>
            <person name="Paulsen I.T."/>
            <person name="Hattenrath-Lehmann T.K."/>
            <person name="Talmage S.C."/>
            <person name="Walker E.A."/>
            <person name="Koch F."/>
            <person name="Burson A.M."/>
            <person name="Marcoval M.A."/>
            <person name="Tang Y.Z."/>
            <person name="Lecleir G.R."/>
            <person name="Coyne K.J."/>
            <person name="Berg G.M."/>
            <person name="Bertrand E.M."/>
            <person name="Saito M.A."/>
            <person name="Gladyshev V.N."/>
            <person name="Grigoriev I.V."/>
        </authorList>
    </citation>
    <scope>NUCLEOTIDE SEQUENCE [LARGE SCALE GENOMIC DNA]</scope>
    <source>
        <strain evidence="6">CCMP 1984</strain>
    </source>
</reference>
<keyword evidence="1" id="KW-0677">Repeat</keyword>
<keyword evidence="6" id="KW-1185">Reference proteome</keyword>
<dbReference type="GeneID" id="20228462"/>
<feature type="region of interest" description="Disordered" evidence="2">
    <location>
        <begin position="1215"/>
        <end position="1249"/>
    </location>
</feature>
<organism evidence="6">
    <name type="scientific">Aureococcus anophagefferens</name>
    <name type="common">Harmful bloom alga</name>
    <dbReference type="NCBI Taxonomy" id="44056"/>
    <lineage>
        <taxon>Eukaryota</taxon>
        <taxon>Sar</taxon>
        <taxon>Stramenopiles</taxon>
        <taxon>Ochrophyta</taxon>
        <taxon>Pelagophyceae</taxon>
        <taxon>Pelagomonadales</taxon>
        <taxon>Pelagomonadaceae</taxon>
        <taxon>Aureococcus</taxon>
    </lineage>
</organism>
<feature type="region of interest" description="Disordered" evidence="2">
    <location>
        <begin position="416"/>
        <end position="525"/>
    </location>
</feature>
<dbReference type="Gene3D" id="1.25.40.10">
    <property type="entry name" value="Tetratricopeptide repeat domain"/>
    <property type="match status" value="3"/>
</dbReference>
<dbReference type="Proteomes" id="UP000002729">
    <property type="component" value="Unassembled WGS sequence"/>
</dbReference>
<sequence>MGGPVENLLRAAGCPLYAVPKALGFDVEAQRSAAQVEADNARGCVAPCWDETDNGIPDVCLERKWCPFNPDNPVTNDNFVCLVFGNIGFPYFDRRRKVYMGVAMWSTLLAMFVTAFGALSLSTDPDVVRTSYWAKLETWNATSRETTHYYLGLRSIVTVYDGGDETTDRLEIDYMVGRIPGSRNVDPMREELLESCADSAAGNQIGALLSCVTLIFALLGTINRMKFSSDANVQKALGLVTDTWGALTLSYTLFNFHANCFDDLPNRFLHLDLDYEWGPGWICYLFCALSGCIRAAAHWVTPTPGNGAGACTFSLPMEILKLLDADGDGEITWEDQKLMFRNLKKFIQHETVEVRSRATILRADMLKGGGRFVRAASDAAEDLADRVRHSLTAHDESPRALGDDEKRDLVAGALADFGGAAPAPPAPATATSPASPAPESPKAPAAPAAPRSPPRDAGPAPAGERDGAPEDPLARRVSLSLAKQRHNARRSSIARSVLRESTAHDRHERLAKRSAERSAARRGSVRTANVPTYLYGLSDDARCSPRLLEEDEARRHHRPKAMWNKVRLNMKHLKQAQVRPDDGAGAADAAPEADPDPVTAQPAPSPLAPPRRLDGGDDPGPLRQGRLPPLADRRDLPPLRPRDDEMKSPPDGLSSLRSAAASGRWREALALIAAAEEAIGDRAAKGEGQAFPLPIEAYNLAITACGAAGEWREALGVLRRLTVGVDFDGDKGSVLGRRPRPDHVTFNAAGAAAAKSGRWRDAEMVLDQSRRYKRSHIILYTSVIGACGRAREKGRALGHLARLREERGRADVFAFTAAVDACARAGDFANATALRRAMEAEDRVAPNLRTFRALVSAAGNAGEWAAAEELLEEVRAAFAARDGDDRGWRLRDYAACHEAALFACQDRGDYARAAAVLGRVEADVDARAVGGRDGDALDFTLRGHVAAVGACAAFRGPAEGEDWADRRRVAFELLRRLEDRVSAPARRSMLWRRARERRAAHNAVLALLENATTKGLKPDAASFNACLAACRRSEPPKAEASLRIWRQLIDDGTAARPDGVSAAETVACLERGNRTADADEVFGDCLRLGVLLTKPAGPRSAAPPSGVKSSSFLDEDGEYDVSGMTVPLARCAVRRAVYEAAADLDPKATAKASVVFITGVGARRQFDPNHVPLRTHVLQLLRHGFDPPLVAFVPDDAPGTVKVETRSLLAWAAARDEDAADAAEKRPARGGGAKRRGKRGRKKGRPSSK</sequence>
<dbReference type="InterPro" id="IPR011990">
    <property type="entry name" value="TPR-like_helical_dom_sf"/>
</dbReference>
<dbReference type="GO" id="GO:0005509">
    <property type="term" value="F:calcium ion binding"/>
    <property type="evidence" value="ECO:0007669"/>
    <property type="project" value="InterPro"/>
</dbReference>
<gene>
    <name evidence="5" type="ORF">AURANDRAFT_71914</name>
</gene>
<feature type="transmembrane region" description="Helical" evidence="3">
    <location>
        <begin position="205"/>
        <end position="224"/>
    </location>
</feature>
<feature type="compositionally biased region" description="Basic and acidic residues" evidence="2">
    <location>
        <begin position="631"/>
        <end position="648"/>
    </location>
</feature>
<feature type="transmembrane region" description="Helical" evidence="3">
    <location>
        <begin position="236"/>
        <end position="254"/>
    </location>
</feature>
<feature type="compositionally biased region" description="Low complexity" evidence="2">
    <location>
        <begin position="583"/>
        <end position="592"/>
    </location>
</feature>
<feature type="compositionally biased region" description="Basic residues" evidence="2">
    <location>
        <begin position="1232"/>
        <end position="1249"/>
    </location>
</feature>
<dbReference type="PROSITE" id="PS50222">
    <property type="entry name" value="EF_HAND_2"/>
    <property type="match status" value="1"/>
</dbReference>
<accession>F0YDQ8</accession>
<dbReference type="OrthoDB" id="204695at2759"/>
<feature type="region of interest" description="Disordered" evidence="2">
    <location>
        <begin position="578"/>
        <end position="659"/>
    </location>
</feature>
<dbReference type="InterPro" id="IPR002885">
    <property type="entry name" value="PPR_rpt"/>
</dbReference>
<dbReference type="PANTHER" id="PTHR47932">
    <property type="entry name" value="ATPASE EXPRESSION PROTEIN 3"/>
    <property type="match status" value="1"/>
</dbReference>
<feature type="compositionally biased region" description="Basic and acidic residues" evidence="2">
    <location>
        <begin position="463"/>
        <end position="474"/>
    </location>
</feature>
<dbReference type="KEGG" id="aaf:AURANDRAFT_71914"/>
<evidence type="ECO:0000313" key="6">
    <source>
        <dbReference type="Proteomes" id="UP000002729"/>
    </source>
</evidence>
<dbReference type="Pfam" id="PF01535">
    <property type="entry name" value="PPR"/>
    <property type="match status" value="1"/>
</dbReference>
<dbReference type="RefSeq" id="XP_009038427.1">
    <property type="nucleotide sequence ID" value="XM_009040179.1"/>
</dbReference>